<organism evidence="4 5">
    <name type="scientific">Rhizobium giardinii</name>
    <dbReference type="NCBI Taxonomy" id="56731"/>
    <lineage>
        <taxon>Bacteria</taxon>
        <taxon>Pseudomonadati</taxon>
        <taxon>Pseudomonadota</taxon>
        <taxon>Alphaproteobacteria</taxon>
        <taxon>Hyphomicrobiales</taxon>
        <taxon>Rhizobiaceae</taxon>
        <taxon>Rhizobium/Agrobacterium group</taxon>
        <taxon>Rhizobium</taxon>
    </lineage>
</organism>
<dbReference type="AlphaFoldDB" id="A0A7W8X792"/>
<dbReference type="GO" id="GO:0035556">
    <property type="term" value="P:intracellular signal transduction"/>
    <property type="evidence" value="ECO:0007669"/>
    <property type="project" value="InterPro"/>
</dbReference>
<dbReference type="Proteomes" id="UP000585507">
    <property type="component" value="Unassembled WGS sequence"/>
</dbReference>
<evidence type="ECO:0000259" key="3">
    <source>
        <dbReference type="PROSITE" id="PS50125"/>
    </source>
</evidence>
<dbReference type="InterPro" id="IPR011990">
    <property type="entry name" value="TPR-like_helical_dom_sf"/>
</dbReference>
<dbReference type="SUPFAM" id="SSF48452">
    <property type="entry name" value="TPR-like"/>
    <property type="match status" value="3"/>
</dbReference>
<dbReference type="Gene3D" id="3.30.70.1230">
    <property type="entry name" value="Nucleotide cyclase"/>
    <property type="match status" value="1"/>
</dbReference>
<dbReference type="InterPro" id="IPR029787">
    <property type="entry name" value="Nucleotide_cyclase"/>
</dbReference>
<keyword evidence="1" id="KW-0547">Nucleotide-binding</keyword>
<dbReference type="Gene3D" id="3.40.50.300">
    <property type="entry name" value="P-loop containing nucleotide triphosphate hydrolases"/>
    <property type="match status" value="1"/>
</dbReference>
<dbReference type="Pfam" id="PF12773">
    <property type="entry name" value="DZR"/>
    <property type="match status" value="1"/>
</dbReference>
<dbReference type="Gene3D" id="1.25.40.10">
    <property type="entry name" value="Tetratricopeptide repeat domain"/>
    <property type="match status" value="2"/>
</dbReference>
<evidence type="ECO:0000313" key="5">
    <source>
        <dbReference type="Proteomes" id="UP000585507"/>
    </source>
</evidence>
<name>A0A7W8X792_9HYPH</name>
<dbReference type="PANTHER" id="PTHR16305">
    <property type="entry name" value="TESTICULAR SOLUBLE ADENYLYL CYCLASE"/>
    <property type="match status" value="1"/>
</dbReference>
<dbReference type="InterPro" id="IPR041664">
    <property type="entry name" value="AAA_16"/>
</dbReference>
<keyword evidence="5" id="KW-1185">Reference proteome</keyword>
<dbReference type="PROSITE" id="PS50125">
    <property type="entry name" value="GUANYLATE_CYCLASE_2"/>
    <property type="match status" value="1"/>
</dbReference>
<evidence type="ECO:0000256" key="2">
    <source>
        <dbReference type="ARBA" id="ARBA00022840"/>
    </source>
</evidence>
<dbReference type="GO" id="GO:0004016">
    <property type="term" value="F:adenylate cyclase activity"/>
    <property type="evidence" value="ECO:0007669"/>
    <property type="project" value="UniProtKB-EC"/>
</dbReference>
<dbReference type="EC" id="4.6.1.1" evidence="4"/>
<dbReference type="Pfam" id="PF13191">
    <property type="entry name" value="AAA_16"/>
    <property type="match status" value="1"/>
</dbReference>
<keyword evidence="4" id="KW-0456">Lyase</keyword>
<dbReference type="SUPFAM" id="SSF52540">
    <property type="entry name" value="P-loop containing nucleoside triphosphate hydrolases"/>
    <property type="match status" value="1"/>
</dbReference>
<reference evidence="4 5" key="1">
    <citation type="submission" date="2020-08" db="EMBL/GenBank/DDBJ databases">
        <title>Genomic Encyclopedia of Type Strains, Phase IV (KMG-V): Genome sequencing to study the core and pangenomes of soil and plant-associated prokaryotes.</title>
        <authorList>
            <person name="Whitman W."/>
        </authorList>
    </citation>
    <scope>NUCLEOTIDE SEQUENCE [LARGE SCALE GENOMIC DNA]</scope>
    <source>
        <strain evidence="4 5">SEMIA 4084</strain>
    </source>
</reference>
<gene>
    <name evidence="4" type="ORF">GGD55_000943</name>
</gene>
<dbReference type="InterPro" id="IPR001054">
    <property type="entry name" value="A/G_cyclase"/>
</dbReference>
<dbReference type="EMBL" id="JACHBK010000002">
    <property type="protein sequence ID" value="MBB5534272.1"/>
    <property type="molecule type" value="Genomic_DNA"/>
</dbReference>
<evidence type="ECO:0000256" key="1">
    <source>
        <dbReference type="ARBA" id="ARBA00022741"/>
    </source>
</evidence>
<evidence type="ECO:0000313" key="4">
    <source>
        <dbReference type="EMBL" id="MBB5534272.1"/>
    </source>
</evidence>
<accession>A0A7W8X792</accession>
<protein>
    <submittedName>
        <fullName evidence="4">Adenylate cyclase</fullName>
        <ecNumber evidence="4">4.6.1.1</ecNumber>
    </submittedName>
</protein>
<dbReference type="InterPro" id="IPR027417">
    <property type="entry name" value="P-loop_NTPase"/>
</dbReference>
<dbReference type="Pfam" id="PF00211">
    <property type="entry name" value="Guanylate_cyc"/>
    <property type="match status" value="1"/>
</dbReference>
<dbReference type="SMART" id="SM00044">
    <property type="entry name" value="CYCc"/>
    <property type="match status" value="1"/>
</dbReference>
<dbReference type="InterPro" id="IPR025874">
    <property type="entry name" value="DZR"/>
</dbReference>
<dbReference type="InterPro" id="IPR019734">
    <property type="entry name" value="TPR_rpt"/>
</dbReference>
<dbReference type="GO" id="GO:0005737">
    <property type="term" value="C:cytoplasm"/>
    <property type="evidence" value="ECO:0007669"/>
    <property type="project" value="TreeGrafter"/>
</dbReference>
<feature type="domain" description="Guanylate cyclase" evidence="3">
    <location>
        <begin position="94"/>
        <end position="226"/>
    </location>
</feature>
<dbReference type="GO" id="GO:0009190">
    <property type="term" value="P:cyclic nucleotide biosynthetic process"/>
    <property type="evidence" value="ECO:0007669"/>
    <property type="project" value="InterPro"/>
</dbReference>
<dbReference type="PANTHER" id="PTHR16305:SF28">
    <property type="entry name" value="GUANYLATE CYCLASE DOMAIN-CONTAINING PROTEIN"/>
    <property type="match status" value="1"/>
</dbReference>
<dbReference type="GO" id="GO:0005524">
    <property type="term" value="F:ATP binding"/>
    <property type="evidence" value="ECO:0007669"/>
    <property type="project" value="UniProtKB-KW"/>
</dbReference>
<comment type="caution">
    <text evidence="4">The sequence shown here is derived from an EMBL/GenBank/DDBJ whole genome shotgun (WGS) entry which is preliminary data.</text>
</comment>
<dbReference type="RefSeq" id="WP_026203546.1">
    <property type="nucleotide sequence ID" value="NZ_JACHBK010000002.1"/>
</dbReference>
<keyword evidence="2" id="KW-0067">ATP-binding</keyword>
<dbReference type="CDD" id="cd07302">
    <property type="entry name" value="CHD"/>
    <property type="match status" value="1"/>
</dbReference>
<sequence>MNCVQCGCEIQAGFAFCPSCGAKQPKSCPGCGYPCQPDFAFCPQCGTEISAGPATQKPQQPRSQPSPVTIAVAETSSEPARSDQSADADRRTVTVLFADLCNFTALSEQTDPELLQTLQNELFEELTEAVQTFGGFVDKFIGDALLALFGAPQAHEDDPERALHSALEMRRRVAGVAERWNTRISLPLALHIGVNTGPVVAGGVGASSSKAYSVTGDTVNTAQRLQAMAEPGDILVGPVTHRLTRHAFSFSSLGTLPLRGKAEGVLVHRLTGRIEAAANPRGLSALGLQAPMVGRDAELAGLLRCLDAACSGVTQFVRLTGEAGAGKTRLVDEFLEKVRHEPRFADVVVRQAACSSFGEPSYGTLAAIVRCAYDIGGNDSPDDARRQLTSGLDALDLATAERERLIPLFLCILGFGDPDGVLKHVEPEQLRRQIFYAIRTILERRLQRAPLLLIIEDLHWADTASLETLRFAMDRLERNRLMLLTTHRPAFETDRLNSAKASLTMLRLPPLSSAEGHELLSALFGAGGLPARLCNRIVERAGGNPLFIEEIVRRLIESGELRRDGARWEVNKATAAADIPLSVQAMMLARIDRLPPRVRKLAQTAAVIGTRFETSVLEAVFSDPAGIETGLDHLCDAEIIEESPGGVASDSFGFCQTMLHEVIYDNLLLKRRTELHGLIAETLERRYGTQPTRLEDLALLGYHFGRSAHKAKAAIYLTAAGDEARRTYANEDALRFYREAFDALGDRQDRAWLVPCERIADLYGPAGQRERAMEFYRDALKAHQDADDHLAAARILRKLGRLLFDAGNRDAARTRFAEAAALLQDTNAPIEQAHLLQEQGHLAFRSGDYAGAVRWADEALRCAERLPPQKNDESEANEATLAIAQALNTKGTALARLGKTREAVAEVERSVEAALRCGQLNAACRGYTNLGVLYTIIDPALAIEICQRGYEMAKRIGDFGFQARLLTNIAVAYCTFTDRCAREGMPAVQTALAIDRALDQRDHLPVPLLVLAQIYQCHGEPDLARRHYLEALEAARDSGEAQLLFPCYDGLATLSLDANDMQEAERYFDLAQDICARHDIDPKTLVILPFLD</sequence>
<dbReference type="SMART" id="SM00028">
    <property type="entry name" value="TPR"/>
    <property type="match status" value="6"/>
</dbReference>
<proteinExistence type="predicted"/>
<dbReference type="SUPFAM" id="SSF55073">
    <property type="entry name" value="Nucleotide cyclase"/>
    <property type="match status" value="1"/>
</dbReference>